<dbReference type="InterPro" id="IPR000477">
    <property type="entry name" value="RT_dom"/>
</dbReference>
<reference evidence="12" key="1">
    <citation type="submission" date="2016-06" db="EMBL/GenBank/DDBJ databases">
        <authorList>
            <person name="Rodrigo-Torres Lidia"/>
            <person name="Arahal R.David."/>
        </authorList>
    </citation>
    <scope>NUCLEOTIDE SEQUENCE [LARGE SCALE GENOMIC DNA]</scope>
    <source>
        <strain evidence="12">CECT 7223</strain>
    </source>
</reference>
<dbReference type="GO" id="GO:0003964">
    <property type="term" value="F:RNA-directed DNA polymerase activity"/>
    <property type="evidence" value="ECO:0007669"/>
    <property type="project" value="UniProtKB-KW"/>
</dbReference>
<evidence type="ECO:0000256" key="2">
    <source>
        <dbReference type="ARBA" id="ARBA00022679"/>
    </source>
</evidence>
<comment type="similarity">
    <text evidence="8">Belongs to the bacterial reverse transcriptase family.</text>
</comment>
<name>A0A1C3IIQ3_9VIBR</name>
<dbReference type="CDD" id="cd03487">
    <property type="entry name" value="RT_Bac_retron_II"/>
    <property type="match status" value="1"/>
</dbReference>
<protein>
    <recommendedName>
        <fullName evidence="1">RNA-directed DNA polymerase</fullName>
        <ecNumber evidence="1">2.7.7.49</ecNumber>
    </recommendedName>
</protein>
<evidence type="ECO:0000256" key="8">
    <source>
        <dbReference type="ARBA" id="ARBA00034120"/>
    </source>
</evidence>
<keyword evidence="2" id="KW-0808">Transferase</keyword>
<dbReference type="PROSITE" id="PS50878">
    <property type="entry name" value="RT_POL"/>
    <property type="match status" value="1"/>
</dbReference>
<keyword evidence="5" id="KW-0460">Magnesium</keyword>
<dbReference type="GO" id="GO:0051607">
    <property type="term" value="P:defense response to virus"/>
    <property type="evidence" value="ECO:0007669"/>
    <property type="project" value="UniProtKB-KW"/>
</dbReference>
<gene>
    <name evidence="11" type="ORF">VAT7223_00590</name>
</gene>
<comment type="catalytic activity">
    <reaction evidence="9">
        <text>DNA(n) + a 2'-deoxyribonucleoside 5'-triphosphate = DNA(n+1) + diphosphate</text>
        <dbReference type="Rhea" id="RHEA:22508"/>
        <dbReference type="Rhea" id="RHEA-COMP:17339"/>
        <dbReference type="Rhea" id="RHEA-COMP:17340"/>
        <dbReference type="ChEBI" id="CHEBI:33019"/>
        <dbReference type="ChEBI" id="CHEBI:61560"/>
        <dbReference type="ChEBI" id="CHEBI:173112"/>
        <dbReference type="EC" id="2.7.7.49"/>
    </reaction>
</comment>
<evidence type="ECO:0000256" key="7">
    <source>
        <dbReference type="ARBA" id="ARBA00023118"/>
    </source>
</evidence>
<dbReference type="InterPro" id="IPR051083">
    <property type="entry name" value="GrpII_Intron_Splice-Mob/Def"/>
</dbReference>
<evidence type="ECO:0000313" key="12">
    <source>
        <dbReference type="Proteomes" id="UP000092876"/>
    </source>
</evidence>
<dbReference type="Pfam" id="PF00078">
    <property type="entry name" value="RVT_1"/>
    <property type="match status" value="1"/>
</dbReference>
<evidence type="ECO:0000256" key="9">
    <source>
        <dbReference type="ARBA" id="ARBA00048173"/>
    </source>
</evidence>
<feature type="domain" description="Reverse transcriptase" evidence="10">
    <location>
        <begin position="14"/>
        <end position="239"/>
    </location>
</feature>
<dbReference type="EMBL" id="FLQP01000007">
    <property type="protein sequence ID" value="SBS61286.1"/>
    <property type="molecule type" value="Genomic_DNA"/>
</dbReference>
<sequence length="314" mass="35704">MDLKLYQYLNERNLNFKSLLEATPSKHYKVYKIPKKRLGFRTIAQPTPAVKIIQKEIVDYLTPKVSIHTSATAYVPGRSVKDNALVHVKSNFLLKVDLENFFNNITPKMLFKSLKKQGIVVSGVDLIVLQQFLFWNISKKRSGKLALSVGAPSSPFVSNVVMLSFDERMTKLCRKSGINYSRYADDLTFSTTQKGLLFEHLFVVRKALKKEFGARLVLNESKTVFSSKAHNRHVTGITLTNNNKISLGRERKRYISALVHKFKLGLLDVEDTLHLQGLISYANHIEASFVQKMSIKYGDNVLTEIIKYSGENDV</sequence>
<keyword evidence="3" id="KW-0548">Nucleotidyltransferase</keyword>
<evidence type="ECO:0000313" key="11">
    <source>
        <dbReference type="EMBL" id="SBS61286.1"/>
    </source>
</evidence>
<keyword evidence="7" id="KW-0051">Antiviral defense</keyword>
<accession>A0A1C3IIQ3</accession>
<evidence type="ECO:0000259" key="10">
    <source>
        <dbReference type="PROSITE" id="PS50878"/>
    </source>
</evidence>
<keyword evidence="6 11" id="KW-0695">RNA-directed DNA polymerase</keyword>
<dbReference type="GO" id="GO:0003723">
    <property type="term" value="F:RNA binding"/>
    <property type="evidence" value="ECO:0007669"/>
    <property type="project" value="InterPro"/>
</dbReference>
<evidence type="ECO:0000256" key="5">
    <source>
        <dbReference type="ARBA" id="ARBA00022842"/>
    </source>
</evidence>
<dbReference type="EC" id="2.7.7.49" evidence="1"/>
<dbReference type="PANTHER" id="PTHR34047:SF7">
    <property type="entry name" value="RNA-DIRECTED DNA POLYMERASE"/>
    <property type="match status" value="1"/>
</dbReference>
<evidence type="ECO:0000256" key="3">
    <source>
        <dbReference type="ARBA" id="ARBA00022695"/>
    </source>
</evidence>
<evidence type="ECO:0000256" key="1">
    <source>
        <dbReference type="ARBA" id="ARBA00012493"/>
    </source>
</evidence>
<dbReference type="SUPFAM" id="SSF56672">
    <property type="entry name" value="DNA/RNA polymerases"/>
    <property type="match status" value="1"/>
</dbReference>
<dbReference type="InterPro" id="IPR000123">
    <property type="entry name" value="Reverse_transcriptase_msDNA"/>
</dbReference>
<dbReference type="GO" id="GO:0046872">
    <property type="term" value="F:metal ion binding"/>
    <property type="evidence" value="ECO:0007669"/>
    <property type="project" value="UniProtKB-KW"/>
</dbReference>
<organism evidence="11 12">
    <name type="scientific">Vibrio atlanticus</name>
    <dbReference type="NCBI Taxonomy" id="693153"/>
    <lineage>
        <taxon>Bacteria</taxon>
        <taxon>Pseudomonadati</taxon>
        <taxon>Pseudomonadota</taxon>
        <taxon>Gammaproteobacteria</taxon>
        <taxon>Vibrionales</taxon>
        <taxon>Vibrionaceae</taxon>
        <taxon>Vibrio</taxon>
    </lineage>
</organism>
<keyword evidence="4" id="KW-0479">Metal-binding</keyword>
<dbReference type="RefSeq" id="WP_065678249.1">
    <property type="nucleotide sequence ID" value="NZ_AP025460.1"/>
</dbReference>
<proteinExistence type="inferred from homology"/>
<dbReference type="Proteomes" id="UP000092876">
    <property type="component" value="Unassembled WGS sequence"/>
</dbReference>
<dbReference type="AlphaFoldDB" id="A0A1C3IIQ3"/>
<dbReference type="InterPro" id="IPR043502">
    <property type="entry name" value="DNA/RNA_pol_sf"/>
</dbReference>
<dbReference type="NCBIfam" id="NF038233">
    <property type="entry name" value="retron_St85_RT"/>
    <property type="match status" value="1"/>
</dbReference>
<dbReference type="PRINTS" id="PR00866">
    <property type="entry name" value="RNADNAPOLMS"/>
</dbReference>
<dbReference type="PANTHER" id="PTHR34047">
    <property type="entry name" value="NUCLEAR INTRON MATURASE 1, MITOCHONDRIAL-RELATED"/>
    <property type="match status" value="1"/>
</dbReference>
<evidence type="ECO:0000256" key="4">
    <source>
        <dbReference type="ARBA" id="ARBA00022723"/>
    </source>
</evidence>
<dbReference type="GeneID" id="94231534"/>
<evidence type="ECO:0000256" key="6">
    <source>
        <dbReference type="ARBA" id="ARBA00022918"/>
    </source>
</evidence>